<feature type="domain" description="KIB1-4 beta-propeller" evidence="1">
    <location>
        <begin position="359"/>
        <end position="563"/>
    </location>
</feature>
<proteinExistence type="predicted"/>
<evidence type="ECO:0000313" key="2">
    <source>
        <dbReference type="EMBL" id="KAD0267390.1"/>
    </source>
</evidence>
<reference evidence="2 3" key="1">
    <citation type="submission" date="2019-05" db="EMBL/GenBank/DDBJ databases">
        <title>Mikania micrantha, genome provides insights into the molecular mechanism of rapid growth.</title>
        <authorList>
            <person name="Liu B."/>
        </authorList>
    </citation>
    <scope>NUCLEOTIDE SEQUENCE [LARGE SCALE GENOMIC DNA]</scope>
    <source>
        <strain evidence="2">NLD-2019</strain>
        <tissue evidence="2">Leaf</tissue>
    </source>
</reference>
<dbReference type="AlphaFoldDB" id="A0A5N6LBQ9"/>
<evidence type="ECO:0000313" key="3">
    <source>
        <dbReference type="Proteomes" id="UP000326396"/>
    </source>
</evidence>
<dbReference type="PANTHER" id="PTHR40891:SF1">
    <property type="entry name" value="DUF295 DOMAIN-CONTAINING PROTEIN"/>
    <property type="match status" value="1"/>
</dbReference>
<accession>A0A5N6LBQ9</accession>
<dbReference type="InterPro" id="IPR005174">
    <property type="entry name" value="KIB1-4_b-propeller"/>
</dbReference>
<name>A0A5N6LBQ9_9ASTR</name>
<feature type="domain" description="KIB1-4 beta-propeller" evidence="1">
    <location>
        <begin position="48"/>
        <end position="301"/>
    </location>
</feature>
<comment type="caution">
    <text evidence="2">The sequence shown here is derived from an EMBL/GenBank/DDBJ whole genome shotgun (WGS) entry which is preliminary data.</text>
</comment>
<dbReference type="OrthoDB" id="1863935at2759"/>
<protein>
    <recommendedName>
        <fullName evidence="1">KIB1-4 beta-propeller domain-containing protein</fullName>
    </recommendedName>
</protein>
<dbReference type="PANTHER" id="PTHR40891">
    <property type="entry name" value="DUF295 DOMAIN-CONTAINING PROTEIN"/>
    <property type="match status" value="1"/>
</dbReference>
<keyword evidence="3" id="KW-1185">Reference proteome</keyword>
<dbReference type="Proteomes" id="UP000326396">
    <property type="component" value="Unassembled WGS sequence"/>
</dbReference>
<sequence length="601" mass="69403">MEQKHSCASICDRLPNLFAMYPWLVDHNLDDDNKDNIFYTTRNPFSQFRCQIPAFLGKRIRGCFYGWVILSNHPHNDMWSLWNPVTSKIIRLPRLLSEGVNRAQSCCLSSPPDNHGSIFMLIVKNHTIVFCRLDCKRKRLKWVEMPYIKQMRSLVGSNAFLRSLASCDGKVYALNTGQLHFFVIHIDIVVKGRETMIRLVPYSRVPFHYLNGCMYSLPFLAGCCTELFYVELGLREVGHVTKETVCGVGVFKLDMTNMRWEEMVDLKDASFFLDHAHGYSIQYNPAIASELGGHVHFFDRSGKVMNSYDLKNQTIALSFLPTTLFEHRLQGNHGEIKSQQEENSMVDEVDANCTRIEEKGPLMFFNPFTSDIRELPCNPYLDSYCFSAPPTSSDCMVVGFTTYLEWHVYVHLVGREPDWRRFHLNFCCDGGLQSFHFATLYRQNLYALYNNEGLDFINTDDEGDYTWRKVLTQGPRSSCGSVTQTFLMKCDQQLLLVIMGEFGEAVEAFKLSDSIEWEKIESLGRHVIYIGGKTCLCIKAKTPVQANRIYFPFVHSGNRKMVFYSLETRRYHTSNLEQGFADFIGTKHHLDPHVWIEPSWL</sequence>
<dbReference type="EMBL" id="SZYD01001826">
    <property type="protein sequence ID" value="KAD0267390.1"/>
    <property type="molecule type" value="Genomic_DNA"/>
</dbReference>
<organism evidence="2 3">
    <name type="scientific">Mikania micrantha</name>
    <name type="common">bitter vine</name>
    <dbReference type="NCBI Taxonomy" id="192012"/>
    <lineage>
        <taxon>Eukaryota</taxon>
        <taxon>Viridiplantae</taxon>
        <taxon>Streptophyta</taxon>
        <taxon>Embryophyta</taxon>
        <taxon>Tracheophyta</taxon>
        <taxon>Spermatophyta</taxon>
        <taxon>Magnoliopsida</taxon>
        <taxon>eudicotyledons</taxon>
        <taxon>Gunneridae</taxon>
        <taxon>Pentapetalae</taxon>
        <taxon>asterids</taxon>
        <taxon>campanulids</taxon>
        <taxon>Asterales</taxon>
        <taxon>Asteraceae</taxon>
        <taxon>Asteroideae</taxon>
        <taxon>Heliantheae alliance</taxon>
        <taxon>Eupatorieae</taxon>
        <taxon>Mikania</taxon>
    </lineage>
</organism>
<evidence type="ECO:0000259" key="1">
    <source>
        <dbReference type="Pfam" id="PF03478"/>
    </source>
</evidence>
<dbReference type="Pfam" id="PF03478">
    <property type="entry name" value="Beta-prop_KIB1-4"/>
    <property type="match status" value="2"/>
</dbReference>
<gene>
    <name evidence="2" type="ORF">E3N88_44539</name>
</gene>